<keyword evidence="1" id="KW-0175">Coiled coil</keyword>
<dbReference type="AlphaFoldDB" id="A0A1E4SVY2"/>
<dbReference type="EMBL" id="KV453862">
    <property type="protein sequence ID" value="ODV83644.1"/>
    <property type="molecule type" value="Genomic_DNA"/>
</dbReference>
<sequence>MNNNNNLLNSTSTDKSSPKSILLSTNYQIEDNLNEILLKLNELKTRSKGNFNKLNLLNDNIIKFNDILNEKDFNNNELNKLIELLIENFQNNNNNDNNDNNDLIKQINLNCNDILKELKLQSNNNNNNDELILVKSSLIKEIEQLQNDKLKLKLINNQYSNKLNDMKLEFNKLNEMKLELLKELNIIKNKYIESELILSNDNDNNNNCIIKDNQKRNITTKI</sequence>
<organism evidence="2 3">
    <name type="scientific">[Candida] arabinofermentans NRRL YB-2248</name>
    <dbReference type="NCBI Taxonomy" id="983967"/>
    <lineage>
        <taxon>Eukaryota</taxon>
        <taxon>Fungi</taxon>
        <taxon>Dikarya</taxon>
        <taxon>Ascomycota</taxon>
        <taxon>Saccharomycotina</taxon>
        <taxon>Pichiomycetes</taxon>
        <taxon>Pichiales</taxon>
        <taxon>Pichiaceae</taxon>
        <taxon>Ogataea</taxon>
        <taxon>Ogataea/Candida clade</taxon>
    </lineage>
</organism>
<evidence type="ECO:0000313" key="2">
    <source>
        <dbReference type="EMBL" id="ODV83644.1"/>
    </source>
</evidence>
<name>A0A1E4SVY2_9ASCO</name>
<reference evidence="3" key="1">
    <citation type="submission" date="2016-04" db="EMBL/GenBank/DDBJ databases">
        <title>Comparative genomics of biotechnologically important yeasts.</title>
        <authorList>
            <consortium name="DOE Joint Genome Institute"/>
            <person name="Riley R."/>
            <person name="Haridas S."/>
            <person name="Wolfe K.H."/>
            <person name="Lopes M.R."/>
            <person name="Hittinger C.T."/>
            <person name="Goker M."/>
            <person name="Salamov A."/>
            <person name="Wisecaver J."/>
            <person name="Long T.M."/>
            <person name="Aerts A.L."/>
            <person name="Barry K."/>
            <person name="Choi C."/>
            <person name="Clum A."/>
            <person name="Coughlan A.Y."/>
            <person name="Deshpande S."/>
            <person name="Douglass A.P."/>
            <person name="Hanson S.J."/>
            <person name="Klenk H.-P."/>
            <person name="Labutti K."/>
            <person name="Lapidus A."/>
            <person name="Lindquist E."/>
            <person name="Lipzen A."/>
            <person name="Meier-Kolthoff J.P."/>
            <person name="Ohm R.A."/>
            <person name="Otillar R.P."/>
            <person name="Pangilinan J."/>
            <person name="Peng Y."/>
            <person name="Rokas A."/>
            <person name="Rosa C.A."/>
            <person name="Scheuner C."/>
            <person name="Sibirny A.A."/>
            <person name="Slot J.C."/>
            <person name="Stielow J.B."/>
            <person name="Sun H."/>
            <person name="Kurtzman C.P."/>
            <person name="Blackwell M."/>
            <person name="Grigoriev I.V."/>
            <person name="Jeffries T.W."/>
        </authorList>
    </citation>
    <scope>NUCLEOTIDE SEQUENCE [LARGE SCALE GENOMIC DNA]</scope>
    <source>
        <strain evidence="3">NRRL YB-2248</strain>
    </source>
</reference>
<dbReference type="Proteomes" id="UP000094801">
    <property type="component" value="Unassembled WGS sequence"/>
</dbReference>
<gene>
    <name evidence="2" type="ORF">CANARDRAFT_24880</name>
</gene>
<protein>
    <submittedName>
        <fullName evidence="2">Uncharacterized protein</fullName>
    </submittedName>
</protein>
<feature type="coiled-coil region" evidence="1">
    <location>
        <begin position="75"/>
        <end position="190"/>
    </location>
</feature>
<evidence type="ECO:0000256" key="1">
    <source>
        <dbReference type="SAM" id="Coils"/>
    </source>
</evidence>
<accession>A0A1E4SVY2</accession>
<keyword evidence="3" id="KW-1185">Reference proteome</keyword>
<evidence type="ECO:0000313" key="3">
    <source>
        <dbReference type="Proteomes" id="UP000094801"/>
    </source>
</evidence>
<proteinExistence type="predicted"/>